<evidence type="ECO:0000256" key="9">
    <source>
        <dbReference type="ARBA" id="ARBA00023102"/>
    </source>
</evidence>
<evidence type="ECO:0000256" key="8">
    <source>
        <dbReference type="ARBA" id="ARBA00022679"/>
    </source>
</evidence>
<keyword evidence="8 11" id="KW-0808">Transferase</keyword>
<dbReference type="HAMAP" id="MF_00079">
    <property type="entry name" value="HisG_Long"/>
    <property type="match status" value="1"/>
</dbReference>
<comment type="similarity">
    <text evidence="3 11">Belongs to the ATP phosphoribosyltransferase family. Long subfamily.</text>
</comment>
<dbReference type="EMBL" id="LN890655">
    <property type="protein sequence ID" value="CUS05448.2"/>
    <property type="molecule type" value="Genomic_DNA"/>
</dbReference>
<keyword evidence="6 11" id="KW-0028">Amino-acid biosynthesis</keyword>
<proteinExistence type="inferred from homology"/>
<dbReference type="GO" id="GO:0003879">
    <property type="term" value="F:ATP phosphoribosyltransferase activity"/>
    <property type="evidence" value="ECO:0007669"/>
    <property type="project" value="UniProtKB-UniRule"/>
</dbReference>
<comment type="function">
    <text evidence="10 11">Catalyzes the condensation of ATP and 5-phosphoribose 1-diphosphate to form N'-(5'-phosphoribosyl)-ATP (PR-ATP). Has a crucial role in the pathway because the rate of histidine biosynthesis seems to be controlled primarily by regulation of HisG enzymatic activity.</text>
</comment>
<dbReference type="OrthoDB" id="9801867at2"/>
<dbReference type="AlphaFoldDB" id="A0A160T7V8"/>
<keyword evidence="11" id="KW-0067">ATP-binding</keyword>
<feature type="domain" description="Histidine biosynthesis HisG C-terminal" evidence="13">
    <location>
        <begin position="237"/>
        <end position="317"/>
    </location>
</feature>
<keyword evidence="11" id="KW-0460">Magnesium</keyword>
<dbReference type="RefSeq" id="WP_095044659.1">
    <property type="nucleotide sequence ID" value="NZ_LN890655.1"/>
</dbReference>
<dbReference type="KEGG" id="pbf:CFX0092_A3570"/>
<dbReference type="Proteomes" id="UP000215027">
    <property type="component" value="Chromosome I"/>
</dbReference>
<dbReference type="InterPro" id="IPR001348">
    <property type="entry name" value="ATP_PRibTrfase_HisG"/>
</dbReference>
<comment type="subcellular location">
    <subcellularLocation>
        <location evidence="11">Cytoplasm</location>
    </subcellularLocation>
</comment>
<sequence>MERNDVRLALPSKGILQHGAEDFLEACGLKVYRPNPRQYAATIPGMPGVTVLFQRPGDIVTSVQAGSIDFGITGYDVLSEKGANGGAALVIHDDLGFGACSLNLAVPERSAAQTVDDLRQWAAEAGQAGYPIRIATKFPHVTAAFLDRQAITPYRLIGVEGTLEIAPAIGYADLICDLVSSGITLRDNHLRPLTDGVVLRSQAVLIANRPALRSRPEVLAIAHHLLEYVEAYARGRGSYLIIANMRGDSPEAIAQRMFAQTSLGGLQGPTIAPVVAREHLRAASDWFAVNVVVRREHLFEAVGELRAIGGSGVVVVPCAYIFEEEPVRYRAMLDALAAEQQAATSAAGEGE</sequence>
<name>A0A160T7V8_9CHLR</name>
<dbReference type="PANTHER" id="PTHR21403">
    <property type="entry name" value="ATP PHOSPHORIBOSYLTRANSFERASE ATP-PRTASE"/>
    <property type="match status" value="1"/>
</dbReference>
<keyword evidence="11" id="KW-0963">Cytoplasm</keyword>
<organism evidence="14 15">
    <name type="scientific">Candidatus Promineifilum breve</name>
    <dbReference type="NCBI Taxonomy" id="1806508"/>
    <lineage>
        <taxon>Bacteria</taxon>
        <taxon>Bacillati</taxon>
        <taxon>Chloroflexota</taxon>
        <taxon>Ardenticatenia</taxon>
        <taxon>Candidatus Promineifilales</taxon>
        <taxon>Candidatus Promineifilaceae</taxon>
        <taxon>Candidatus Promineifilum</taxon>
    </lineage>
</organism>
<dbReference type="InterPro" id="IPR015867">
    <property type="entry name" value="N-reg_PII/ATP_PRibTrfase_C"/>
</dbReference>
<dbReference type="GO" id="GO:0005524">
    <property type="term" value="F:ATP binding"/>
    <property type="evidence" value="ECO:0007669"/>
    <property type="project" value="UniProtKB-KW"/>
</dbReference>
<dbReference type="CDD" id="cd13593">
    <property type="entry name" value="PBP2_HisGL3"/>
    <property type="match status" value="1"/>
</dbReference>
<dbReference type="InterPro" id="IPR018198">
    <property type="entry name" value="ATP_PRibTrfase_CS"/>
</dbReference>
<comment type="activity regulation">
    <text evidence="11">Feedback inhibited by histidine.</text>
</comment>
<evidence type="ECO:0000256" key="2">
    <source>
        <dbReference type="ARBA" id="ARBA00004667"/>
    </source>
</evidence>
<comment type="catalytic activity">
    <reaction evidence="1 11">
        <text>1-(5-phospho-beta-D-ribosyl)-ATP + diphosphate = 5-phospho-alpha-D-ribose 1-diphosphate + ATP</text>
        <dbReference type="Rhea" id="RHEA:18473"/>
        <dbReference type="ChEBI" id="CHEBI:30616"/>
        <dbReference type="ChEBI" id="CHEBI:33019"/>
        <dbReference type="ChEBI" id="CHEBI:58017"/>
        <dbReference type="ChEBI" id="CHEBI:73183"/>
        <dbReference type="EC" id="2.4.2.17"/>
    </reaction>
</comment>
<dbReference type="InterPro" id="IPR020621">
    <property type="entry name" value="ATP-PRT_HisG_long"/>
</dbReference>
<reference evidence="14" key="1">
    <citation type="submission" date="2016-01" db="EMBL/GenBank/DDBJ databases">
        <authorList>
            <person name="Mcilroy J.S."/>
            <person name="Karst M S."/>
            <person name="Albertsen M."/>
        </authorList>
    </citation>
    <scope>NUCLEOTIDE SEQUENCE</scope>
    <source>
        <strain evidence="14">Cfx-K</strain>
    </source>
</reference>
<evidence type="ECO:0000256" key="3">
    <source>
        <dbReference type="ARBA" id="ARBA00007955"/>
    </source>
</evidence>
<evidence type="ECO:0000256" key="10">
    <source>
        <dbReference type="ARBA" id="ARBA00024861"/>
    </source>
</evidence>
<evidence type="ECO:0000256" key="6">
    <source>
        <dbReference type="ARBA" id="ARBA00022605"/>
    </source>
</evidence>
<keyword evidence="11" id="KW-0547">Nucleotide-binding</keyword>
<protein>
    <recommendedName>
        <fullName evidence="5 11">ATP phosphoribosyltransferase</fullName>
        <shortName evidence="11">ATP-PRT</shortName>
        <shortName evidence="11">ATP-PRTase</shortName>
        <ecNumber evidence="4 11">2.4.2.17</ecNumber>
    </recommendedName>
</protein>
<accession>A0A160T7V8</accession>
<feature type="domain" description="ATP phosphoribosyltransferase catalytic" evidence="12">
    <location>
        <begin position="55"/>
        <end position="221"/>
    </location>
</feature>
<dbReference type="SUPFAM" id="SSF53850">
    <property type="entry name" value="Periplasmic binding protein-like II"/>
    <property type="match status" value="1"/>
</dbReference>
<evidence type="ECO:0000313" key="15">
    <source>
        <dbReference type="Proteomes" id="UP000215027"/>
    </source>
</evidence>
<evidence type="ECO:0000259" key="13">
    <source>
        <dbReference type="Pfam" id="PF08029"/>
    </source>
</evidence>
<dbReference type="Gene3D" id="3.40.190.10">
    <property type="entry name" value="Periplasmic binding protein-like II"/>
    <property type="match status" value="2"/>
</dbReference>
<dbReference type="InterPro" id="IPR013820">
    <property type="entry name" value="ATP_PRibTrfase_cat"/>
</dbReference>
<keyword evidence="15" id="KW-1185">Reference proteome</keyword>
<dbReference type="PROSITE" id="PS01316">
    <property type="entry name" value="ATP_P_PHORIBOSYLTR"/>
    <property type="match status" value="1"/>
</dbReference>
<evidence type="ECO:0000259" key="12">
    <source>
        <dbReference type="Pfam" id="PF01634"/>
    </source>
</evidence>
<dbReference type="UniPathway" id="UPA00031">
    <property type="reaction ID" value="UER00006"/>
</dbReference>
<keyword evidence="7 11" id="KW-0328">Glycosyltransferase</keyword>
<evidence type="ECO:0000313" key="14">
    <source>
        <dbReference type="EMBL" id="CUS05448.2"/>
    </source>
</evidence>
<dbReference type="PANTHER" id="PTHR21403:SF8">
    <property type="entry name" value="ATP PHOSPHORIBOSYLTRANSFERASE"/>
    <property type="match status" value="1"/>
</dbReference>
<dbReference type="InterPro" id="IPR011322">
    <property type="entry name" value="N-reg_PII-like_a/b"/>
</dbReference>
<evidence type="ECO:0000256" key="7">
    <source>
        <dbReference type="ARBA" id="ARBA00022676"/>
    </source>
</evidence>
<dbReference type="SUPFAM" id="SSF54913">
    <property type="entry name" value="GlnB-like"/>
    <property type="match status" value="1"/>
</dbReference>
<dbReference type="GO" id="GO:0005737">
    <property type="term" value="C:cytoplasm"/>
    <property type="evidence" value="ECO:0007669"/>
    <property type="project" value="UniProtKB-SubCell"/>
</dbReference>
<evidence type="ECO:0000256" key="11">
    <source>
        <dbReference type="HAMAP-Rule" id="MF_00079"/>
    </source>
</evidence>
<evidence type="ECO:0000256" key="1">
    <source>
        <dbReference type="ARBA" id="ARBA00000915"/>
    </source>
</evidence>
<evidence type="ECO:0000256" key="4">
    <source>
        <dbReference type="ARBA" id="ARBA00011946"/>
    </source>
</evidence>
<comment type="cofactor">
    <cofactor evidence="11">
        <name>Mg(2+)</name>
        <dbReference type="ChEBI" id="CHEBI:18420"/>
    </cofactor>
</comment>
<dbReference type="EC" id="2.4.2.17" evidence="4 11"/>
<comment type="pathway">
    <text evidence="2 11">Amino-acid biosynthesis; L-histidine biosynthesis; L-histidine from 5-phospho-alpha-D-ribose 1-diphosphate: step 1/9.</text>
</comment>
<dbReference type="GO" id="GO:0000287">
    <property type="term" value="F:magnesium ion binding"/>
    <property type="evidence" value="ECO:0007669"/>
    <property type="project" value="UniProtKB-UniRule"/>
</dbReference>
<dbReference type="Gene3D" id="3.30.70.120">
    <property type="match status" value="1"/>
</dbReference>
<dbReference type="Pfam" id="PF01634">
    <property type="entry name" value="HisG"/>
    <property type="match status" value="1"/>
</dbReference>
<dbReference type="NCBIfam" id="TIGR03455">
    <property type="entry name" value="HisG_C-term"/>
    <property type="match status" value="1"/>
</dbReference>
<evidence type="ECO:0000256" key="5">
    <source>
        <dbReference type="ARBA" id="ARBA00020998"/>
    </source>
</evidence>
<keyword evidence="11" id="KW-0479">Metal-binding</keyword>
<dbReference type="GO" id="GO:0000105">
    <property type="term" value="P:L-histidine biosynthetic process"/>
    <property type="evidence" value="ECO:0007669"/>
    <property type="project" value="UniProtKB-UniRule"/>
</dbReference>
<dbReference type="NCBIfam" id="TIGR00070">
    <property type="entry name" value="hisG"/>
    <property type="match status" value="1"/>
</dbReference>
<dbReference type="Pfam" id="PF08029">
    <property type="entry name" value="HisG_C"/>
    <property type="match status" value="1"/>
</dbReference>
<keyword evidence="9 11" id="KW-0368">Histidine biosynthesis</keyword>
<dbReference type="InterPro" id="IPR013115">
    <property type="entry name" value="HisG_C"/>
</dbReference>
<gene>
    <name evidence="11 14" type="primary">hisG</name>
    <name evidence="14" type="ORF">CFX0092_A3570</name>
</gene>